<evidence type="ECO:0000259" key="8">
    <source>
        <dbReference type="PROSITE" id="PS50801"/>
    </source>
</evidence>
<dbReference type="Proteomes" id="UP000093759">
    <property type="component" value="Unassembled WGS sequence"/>
</dbReference>
<accession>A0A1A3TZ47</accession>
<dbReference type="SUPFAM" id="SSF52091">
    <property type="entry name" value="SpoIIaa-like"/>
    <property type="match status" value="1"/>
</dbReference>
<dbReference type="PANTHER" id="PTHR12544:SF29">
    <property type="entry name" value="GLUTAMINASE"/>
    <property type="match status" value="1"/>
</dbReference>
<feature type="binding site" evidence="7">
    <location>
        <position position="189"/>
    </location>
    <ligand>
        <name>substrate</name>
    </ligand>
</feature>
<feature type="binding site" evidence="7">
    <location>
        <position position="241"/>
    </location>
    <ligand>
        <name>substrate</name>
    </ligand>
</feature>
<dbReference type="EMBL" id="LZMF01000069">
    <property type="protein sequence ID" value="OBK87905.1"/>
    <property type="molecule type" value="Genomic_DNA"/>
</dbReference>
<keyword evidence="7" id="KW-0007">Acetylation</keyword>
<organism evidence="9 10">
    <name type="scientific">Mycolicibacter sinensis (strain JDM601)</name>
    <name type="common">Mycobacterium sinense</name>
    <dbReference type="NCBI Taxonomy" id="875328"/>
    <lineage>
        <taxon>Bacteria</taxon>
        <taxon>Bacillati</taxon>
        <taxon>Actinomycetota</taxon>
        <taxon>Actinomycetes</taxon>
        <taxon>Mycobacteriales</taxon>
        <taxon>Mycobacteriaceae</taxon>
        <taxon>Mycolicibacter</taxon>
    </lineage>
</organism>
<evidence type="ECO:0000256" key="4">
    <source>
        <dbReference type="ARBA" id="ARBA00022801"/>
    </source>
</evidence>
<feature type="binding site" evidence="7">
    <location>
        <position position="259"/>
    </location>
    <ligand>
        <name>substrate</name>
    </ligand>
</feature>
<comment type="subunit">
    <text evidence="2 7">Homotetramer.</text>
</comment>
<feature type="binding site" evidence="7">
    <location>
        <position position="158"/>
    </location>
    <ligand>
        <name>substrate</name>
    </ligand>
</feature>
<dbReference type="RefSeq" id="WP_065024505.1">
    <property type="nucleotide sequence ID" value="NZ_LZMF01000069.1"/>
</dbReference>
<dbReference type="GO" id="GO:0006543">
    <property type="term" value="P:L-glutamine catabolic process"/>
    <property type="evidence" value="ECO:0007669"/>
    <property type="project" value="TreeGrafter"/>
</dbReference>
<dbReference type="NCBIfam" id="TIGR03814">
    <property type="entry name" value="Gln_ase"/>
    <property type="match status" value="1"/>
</dbReference>
<dbReference type="InterPro" id="IPR012338">
    <property type="entry name" value="Beta-lactam/transpept-like"/>
</dbReference>
<dbReference type="GO" id="GO:0006537">
    <property type="term" value="P:glutamate biosynthetic process"/>
    <property type="evidence" value="ECO:0007669"/>
    <property type="project" value="TreeGrafter"/>
</dbReference>
<comment type="catalytic activity">
    <reaction evidence="5 7">
        <text>L-glutamine + H2O = L-glutamate + NH4(+)</text>
        <dbReference type="Rhea" id="RHEA:15889"/>
        <dbReference type="ChEBI" id="CHEBI:15377"/>
        <dbReference type="ChEBI" id="CHEBI:28938"/>
        <dbReference type="ChEBI" id="CHEBI:29985"/>
        <dbReference type="ChEBI" id="CHEBI:58359"/>
        <dbReference type="EC" id="3.5.1.2"/>
    </reaction>
</comment>
<evidence type="ECO:0000256" key="1">
    <source>
        <dbReference type="ARBA" id="ARBA00011076"/>
    </source>
</evidence>
<dbReference type="Gene3D" id="3.40.710.10">
    <property type="entry name" value="DD-peptidase/beta-lactamase superfamily"/>
    <property type="match status" value="1"/>
</dbReference>
<proteinExistence type="inferred from homology"/>
<dbReference type="InterPro" id="IPR036513">
    <property type="entry name" value="STAS_dom_sf"/>
</dbReference>
<dbReference type="InterPro" id="IPR015868">
    <property type="entry name" value="Glutaminase"/>
</dbReference>
<dbReference type="Pfam" id="PF01740">
    <property type="entry name" value="STAS"/>
    <property type="match status" value="1"/>
</dbReference>
<comment type="caution">
    <text evidence="9">The sequence shown here is derived from an EMBL/GenBank/DDBJ whole genome shotgun (WGS) entry which is preliminary data.</text>
</comment>
<dbReference type="PANTHER" id="PTHR12544">
    <property type="entry name" value="GLUTAMINASE"/>
    <property type="match status" value="1"/>
</dbReference>
<dbReference type="PROSITE" id="PS50801">
    <property type="entry name" value="STAS"/>
    <property type="match status" value="1"/>
</dbReference>
<evidence type="ECO:0000256" key="7">
    <source>
        <dbReference type="HAMAP-Rule" id="MF_00313"/>
    </source>
</evidence>
<evidence type="ECO:0000256" key="3">
    <source>
        <dbReference type="ARBA" id="ARBA00012918"/>
    </source>
</evidence>
<feature type="binding site" evidence="7">
    <location>
        <position position="165"/>
    </location>
    <ligand>
        <name>substrate</name>
    </ligand>
</feature>
<dbReference type="InterPro" id="IPR002645">
    <property type="entry name" value="STAS_dom"/>
</dbReference>
<gene>
    <name evidence="7" type="primary">glsA</name>
    <name evidence="9" type="ORF">A5648_02405</name>
</gene>
<dbReference type="SUPFAM" id="SSF56601">
    <property type="entry name" value="beta-lactamase/transpeptidase-like"/>
    <property type="match status" value="1"/>
</dbReference>
<dbReference type="GO" id="GO:0004359">
    <property type="term" value="F:glutaminase activity"/>
    <property type="evidence" value="ECO:0007669"/>
    <property type="project" value="UniProtKB-UniRule"/>
</dbReference>
<evidence type="ECO:0000313" key="9">
    <source>
        <dbReference type="EMBL" id="OBK87905.1"/>
    </source>
</evidence>
<name>A0A1A3TZ47_MYCSD</name>
<reference evidence="10" key="1">
    <citation type="submission" date="2016-06" db="EMBL/GenBank/DDBJ databases">
        <authorList>
            <person name="Sutton G."/>
            <person name="Brinkac L."/>
            <person name="Sanka R."/>
            <person name="Adams M."/>
            <person name="Lau E."/>
            <person name="Garcia-Basteiro A."/>
            <person name="Lopez-Varela E."/>
            <person name="Palencia S."/>
        </authorList>
    </citation>
    <scope>NUCLEOTIDE SEQUENCE [LARGE SCALE GENOMIC DNA]</scope>
    <source>
        <strain evidence="10">1274684.2</strain>
    </source>
</reference>
<dbReference type="EC" id="3.5.1.2" evidence="3 7"/>
<dbReference type="Gene3D" id="3.30.750.24">
    <property type="entry name" value="STAS domain"/>
    <property type="match status" value="1"/>
</dbReference>
<sequence>MTALVQRYLDGILAEHADVSVGALASYIPELSRVDPTGFGLSLSSSDGHVYESGDAGVEFTMQSISKPFTYALALDQLGQEDVDARIGVEPSGEGFNRISVDQVTNVPKNPMINAGAIVACSLIPGKTADDRFDLVREFYSACAGRGLDFDEDVYRSEKASGSRNRGIAYLLESFGALGADPDDALDVYIRSCSLKVTSTDLARMAATLARGGFNPLTGRQVTDAAVVRRTLSVMVTCGMYDAAGEWVSAVGMPAKSGVAGGIVAVLPGQLGIGVYSPRINAKGNSVRGVLVCRSLSQQLGLHFLTVSSEAHAAIRGAYTPRPGARVYEVHGDLLFAGAEQVARTATRECGDFDIAILDVSRLHAISDPARALLAGLADDLQSRGKQGLLVDPGGAVAPDPAAYGALVFDTVEAALAAMEKQAG</sequence>
<dbReference type="FunFam" id="3.40.710.10:FF:000005">
    <property type="entry name" value="Glutaminase"/>
    <property type="match status" value="1"/>
</dbReference>
<evidence type="ECO:0000256" key="2">
    <source>
        <dbReference type="ARBA" id="ARBA00011881"/>
    </source>
</evidence>
<comment type="similarity">
    <text evidence="1 7">Belongs to the glutaminase family.</text>
</comment>
<feature type="domain" description="STAS" evidence="8">
    <location>
        <begin position="323"/>
        <end position="391"/>
    </location>
</feature>
<dbReference type="AlphaFoldDB" id="A0A1A3TZ47"/>
<evidence type="ECO:0000256" key="6">
    <source>
        <dbReference type="ARBA" id="ARBA00070405"/>
    </source>
</evidence>
<feature type="binding site" evidence="7">
    <location>
        <position position="64"/>
    </location>
    <ligand>
        <name>substrate</name>
    </ligand>
</feature>
<dbReference type="HAMAP" id="MF_00313">
    <property type="entry name" value="Glutaminase"/>
    <property type="match status" value="1"/>
</dbReference>
<dbReference type="Pfam" id="PF04960">
    <property type="entry name" value="Glutaminase"/>
    <property type="match status" value="1"/>
</dbReference>
<protein>
    <recommendedName>
        <fullName evidence="6 7">Glutaminase</fullName>
        <ecNumber evidence="3 7">3.5.1.2</ecNumber>
    </recommendedName>
</protein>
<evidence type="ECO:0000256" key="5">
    <source>
        <dbReference type="ARBA" id="ARBA00049534"/>
    </source>
</evidence>
<feature type="binding site" evidence="7">
    <location>
        <position position="114"/>
    </location>
    <ligand>
        <name>substrate</name>
    </ligand>
</feature>
<keyword evidence="4 7" id="KW-0378">Hydrolase</keyword>
<evidence type="ECO:0000313" key="10">
    <source>
        <dbReference type="Proteomes" id="UP000093759"/>
    </source>
</evidence>